<dbReference type="GO" id="GO:0004527">
    <property type="term" value="F:exonuclease activity"/>
    <property type="evidence" value="ECO:0007669"/>
    <property type="project" value="InterPro"/>
</dbReference>
<evidence type="ECO:0000259" key="5">
    <source>
        <dbReference type="PROSITE" id="PS50157"/>
    </source>
</evidence>
<keyword evidence="3" id="KW-0863">Zinc-finger</keyword>
<keyword evidence="3" id="KW-0479">Metal-binding</keyword>
<organism evidence="6 7">
    <name type="scientific">Populus trichocarpa</name>
    <name type="common">Western balsam poplar</name>
    <name type="synonym">Populus balsamifera subsp. trichocarpa</name>
    <dbReference type="NCBI Taxonomy" id="3694"/>
    <lineage>
        <taxon>Eukaryota</taxon>
        <taxon>Viridiplantae</taxon>
        <taxon>Streptophyta</taxon>
        <taxon>Embryophyta</taxon>
        <taxon>Tracheophyta</taxon>
        <taxon>Spermatophyta</taxon>
        <taxon>Magnoliopsida</taxon>
        <taxon>eudicotyledons</taxon>
        <taxon>Gunneridae</taxon>
        <taxon>Pentapetalae</taxon>
        <taxon>rosids</taxon>
        <taxon>fabids</taxon>
        <taxon>Malpighiales</taxon>
        <taxon>Salicaceae</taxon>
        <taxon>Saliceae</taxon>
        <taxon>Populus</taxon>
    </lineage>
</organism>
<feature type="region of interest" description="Disordered" evidence="4">
    <location>
        <begin position="276"/>
        <end position="299"/>
    </location>
</feature>
<dbReference type="InterPro" id="IPR012337">
    <property type="entry name" value="RNaseH-like_sf"/>
</dbReference>
<dbReference type="GO" id="GO:0008270">
    <property type="term" value="F:zinc ion binding"/>
    <property type="evidence" value="ECO:0007669"/>
    <property type="project" value="UniProtKB-KW"/>
</dbReference>
<reference evidence="6 7" key="1">
    <citation type="journal article" date="2006" name="Science">
        <title>The genome of black cottonwood, Populus trichocarpa (Torr. &amp; Gray).</title>
        <authorList>
            <person name="Tuskan G.A."/>
            <person name="Difazio S."/>
            <person name="Jansson S."/>
            <person name="Bohlmann J."/>
            <person name="Grigoriev I."/>
            <person name="Hellsten U."/>
            <person name="Putnam N."/>
            <person name="Ralph S."/>
            <person name="Rombauts S."/>
            <person name="Salamov A."/>
            <person name="Schein J."/>
            <person name="Sterck L."/>
            <person name="Aerts A."/>
            <person name="Bhalerao R.R."/>
            <person name="Bhalerao R.P."/>
            <person name="Blaudez D."/>
            <person name="Boerjan W."/>
            <person name="Brun A."/>
            <person name="Brunner A."/>
            <person name="Busov V."/>
            <person name="Campbell M."/>
            <person name="Carlson J."/>
            <person name="Chalot M."/>
            <person name="Chapman J."/>
            <person name="Chen G.L."/>
            <person name="Cooper D."/>
            <person name="Coutinho P.M."/>
            <person name="Couturier J."/>
            <person name="Covert S."/>
            <person name="Cronk Q."/>
            <person name="Cunningham R."/>
            <person name="Davis J."/>
            <person name="Degroeve S."/>
            <person name="Dejardin A."/>
            <person name="Depamphilis C."/>
            <person name="Detter J."/>
            <person name="Dirks B."/>
            <person name="Dubchak I."/>
            <person name="Duplessis S."/>
            <person name="Ehlting J."/>
            <person name="Ellis B."/>
            <person name="Gendler K."/>
            <person name="Goodstein D."/>
            <person name="Gribskov M."/>
            <person name="Grimwood J."/>
            <person name="Groover A."/>
            <person name="Gunter L."/>
            <person name="Hamberger B."/>
            <person name="Heinze B."/>
            <person name="Helariutta Y."/>
            <person name="Henrissat B."/>
            <person name="Holligan D."/>
            <person name="Holt R."/>
            <person name="Huang W."/>
            <person name="Islam-Faridi N."/>
            <person name="Jones S."/>
            <person name="Jones-Rhoades M."/>
            <person name="Jorgensen R."/>
            <person name="Joshi C."/>
            <person name="Kangasjarvi J."/>
            <person name="Karlsson J."/>
            <person name="Kelleher C."/>
            <person name="Kirkpatrick R."/>
            <person name="Kirst M."/>
            <person name="Kohler A."/>
            <person name="Kalluri U."/>
            <person name="Larimer F."/>
            <person name="Leebens-Mack J."/>
            <person name="Leple J.C."/>
            <person name="Locascio P."/>
            <person name="Lou Y."/>
            <person name="Lucas S."/>
            <person name="Martin F."/>
            <person name="Montanini B."/>
            <person name="Napoli C."/>
            <person name="Nelson D.R."/>
            <person name="Nelson C."/>
            <person name="Nieminen K."/>
            <person name="Nilsson O."/>
            <person name="Pereda V."/>
            <person name="Peter G."/>
            <person name="Philippe R."/>
            <person name="Pilate G."/>
            <person name="Poliakov A."/>
            <person name="Razumovskaya J."/>
            <person name="Richardson P."/>
            <person name="Rinaldi C."/>
            <person name="Ritland K."/>
            <person name="Rouze P."/>
            <person name="Ryaboy D."/>
            <person name="Schmutz J."/>
            <person name="Schrader J."/>
            <person name="Segerman B."/>
            <person name="Shin H."/>
            <person name="Siddiqui A."/>
            <person name="Sterky F."/>
            <person name="Terry A."/>
            <person name="Tsai C.J."/>
            <person name="Uberbacher E."/>
            <person name="Unneberg P."/>
            <person name="Vahala J."/>
            <person name="Wall K."/>
            <person name="Wessler S."/>
            <person name="Yang G."/>
            <person name="Yin T."/>
            <person name="Douglas C."/>
            <person name="Marra M."/>
            <person name="Sandberg G."/>
            <person name="Van de Peer Y."/>
            <person name="Rokhsar D."/>
        </authorList>
    </citation>
    <scope>NUCLEOTIDE SEQUENCE [LARGE SCALE GENOMIC DNA]</scope>
    <source>
        <strain evidence="7">cv. Nisqually</strain>
    </source>
</reference>
<evidence type="ECO:0000256" key="4">
    <source>
        <dbReference type="SAM" id="MobiDB-lite"/>
    </source>
</evidence>
<accession>A0A2K2BME1</accession>
<dbReference type="Pfam" id="PF00929">
    <property type="entry name" value="RNase_T"/>
    <property type="match status" value="1"/>
</dbReference>
<dbReference type="PANTHER" id="PTHR12801:SF123">
    <property type="entry name" value="RNA EXONUCLEASE 4"/>
    <property type="match status" value="1"/>
</dbReference>
<dbReference type="Proteomes" id="UP000006729">
    <property type="component" value="Chromosome 2"/>
</dbReference>
<evidence type="ECO:0000256" key="1">
    <source>
        <dbReference type="ARBA" id="ARBA00022722"/>
    </source>
</evidence>
<keyword evidence="3" id="KW-0862">Zinc</keyword>
<evidence type="ECO:0000313" key="6">
    <source>
        <dbReference type="EMBL" id="PNT50947.1"/>
    </source>
</evidence>
<dbReference type="InterPro" id="IPR036397">
    <property type="entry name" value="RNaseH_sf"/>
</dbReference>
<dbReference type="PROSITE" id="PS00028">
    <property type="entry name" value="ZINC_FINGER_C2H2_1"/>
    <property type="match status" value="2"/>
</dbReference>
<evidence type="ECO:0000256" key="3">
    <source>
        <dbReference type="PROSITE-ProRule" id="PRU00042"/>
    </source>
</evidence>
<dbReference type="Gene3D" id="3.30.160.60">
    <property type="entry name" value="Classic Zinc Finger"/>
    <property type="match status" value="1"/>
</dbReference>
<keyword evidence="7" id="KW-1185">Reference proteome</keyword>
<name>A0A2K2BME1_POPTR</name>
<dbReference type="GO" id="GO:0003676">
    <property type="term" value="F:nucleic acid binding"/>
    <property type="evidence" value="ECO:0007669"/>
    <property type="project" value="InterPro"/>
</dbReference>
<dbReference type="InterPro" id="IPR013520">
    <property type="entry name" value="Ribonucl_H"/>
</dbReference>
<keyword evidence="1" id="KW-0540">Nuclease</keyword>
<gene>
    <name evidence="6" type="ORF">POPTR_002G215700</name>
</gene>
<dbReference type="Gene3D" id="3.30.420.10">
    <property type="entry name" value="Ribonuclease H-like superfamily/Ribonuclease H"/>
    <property type="match status" value="1"/>
</dbReference>
<sequence length="330" mass="36919">MDAEADPPTRSRTERHKCFACYKQFKKKEHLVEHMKISYHTPHQPKCGVCQKHCKSFESLRNHLTGPLSRAGCSRTFSAQGCDLCLKLYDSPSSLGKHREICHLSAPASLGTKILPFAGSVDVKYTTKGAKAIAINCGLVGGGTDGSLDLCARVCLVDEDENIIFHTYVQPQSAVTDYRYEITGLTEEHLRNSKSHKEVQDRILEILYNGESARRLMSDSGKARLLVGHDLKRGLDCLRINYPGHLLRYDIQTGEHDPYVDCVSVMRLYKRMRAQDHQGKGIGTPDSDSGFESQKAEELENMTPDELYQISKSDYKCWCLDSSIAAGLNS</sequence>
<dbReference type="PANTHER" id="PTHR12801">
    <property type="entry name" value="RNA EXONUCLEASE REXO1 / RECO3 FAMILY MEMBER-RELATED"/>
    <property type="match status" value="1"/>
</dbReference>
<dbReference type="EMBL" id="CM009291">
    <property type="protein sequence ID" value="PNT50947.1"/>
    <property type="molecule type" value="Genomic_DNA"/>
</dbReference>
<dbReference type="SUPFAM" id="SSF53098">
    <property type="entry name" value="Ribonuclease H-like"/>
    <property type="match status" value="1"/>
</dbReference>
<dbReference type="AlphaFoldDB" id="A0A2K2BME1"/>
<feature type="domain" description="C2H2-type" evidence="5">
    <location>
        <begin position="16"/>
        <end position="45"/>
    </location>
</feature>
<protein>
    <recommendedName>
        <fullName evidence="5">C2H2-type domain-containing protein</fullName>
    </recommendedName>
</protein>
<dbReference type="SMART" id="SM00355">
    <property type="entry name" value="ZnF_C2H2"/>
    <property type="match status" value="3"/>
</dbReference>
<evidence type="ECO:0000313" key="7">
    <source>
        <dbReference type="Proteomes" id="UP000006729"/>
    </source>
</evidence>
<dbReference type="InterPro" id="IPR013087">
    <property type="entry name" value="Znf_C2H2_type"/>
</dbReference>
<evidence type="ECO:0000256" key="2">
    <source>
        <dbReference type="ARBA" id="ARBA00022801"/>
    </source>
</evidence>
<keyword evidence="2" id="KW-0378">Hydrolase</keyword>
<dbReference type="PROSITE" id="PS50157">
    <property type="entry name" value="ZINC_FINGER_C2H2_2"/>
    <property type="match status" value="1"/>
</dbReference>
<dbReference type="SMART" id="SM00479">
    <property type="entry name" value="EXOIII"/>
    <property type="match status" value="1"/>
</dbReference>
<proteinExistence type="predicted"/>
<dbReference type="ExpressionAtlas" id="A0A2K2BME1">
    <property type="expression patterns" value="baseline and differential"/>
</dbReference>
<dbReference type="InterPro" id="IPR047021">
    <property type="entry name" value="REXO1/3/4-like"/>
</dbReference>